<dbReference type="InterPro" id="IPR008649">
    <property type="entry name" value="Herpes_UL82/UL83"/>
</dbReference>
<reference evidence="6 7" key="1">
    <citation type="journal article" date="2016" name="BMC Genomics">
        <title>A novel strain of cynomolgus macaque cytomegalovirus: implications for host-virus co-evolution.</title>
        <authorList>
            <person name="Russell J.N."/>
            <person name="Marsh A.K."/>
            <person name="Willer D.O."/>
            <person name="Ambagala A.P."/>
            <person name="Dzamba M."/>
            <person name="Chan J.K."/>
            <person name="Pilon R."/>
            <person name="Fournier J."/>
            <person name="Brudno M."/>
            <person name="Antony J.M."/>
            <person name="Sandstrom P."/>
            <person name="Evans B.J."/>
            <person name="MacDonald K.S."/>
        </authorList>
    </citation>
    <scope>NUCLEOTIDE SEQUENCE [LARGE SCALE GENOMIC DNA]</scope>
    <source>
        <strain evidence="6">Mauritius</strain>
    </source>
</reference>
<dbReference type="Proteomes" id="UP000118435">
    <property type="component" value="Segment"/>
</dbReference>
<feature type="region of interest" description="Disordered" evidence="5">
    <location>
        <begin position="384"/>
        <end position="458"/>
    </location>
</feature>
<protein>
    <submittedName>
        <fullName evidence="6">Protein UL83b</fullName>
    </submittedName>
</protein>
<keyword evidence="3" id="KW-0920">Virion tegument</keyword>
<evidence type="ECO:0000256" key="1">
    <source>
        <dbReference type="ARBA" id="ARBA00004535"/>
    </source>
</evidence>
<evidence type="ECO:0000313" key="6">
    <source>
        <dbReference type="EMBL" id="AKT72669.1"/>
    </source>
</evidence>
<feature type="compositionally biased region" description="Acidic residues" evidence="5">
    <location>
        <begin position="448"/>
        <end position="458"/>
    </location>
</feature>
<keyword evidence="4" id="KW-0946">Virion</keyword>
<dbReference type="Pfam" id="PF05784">
    <property type="entry name" value="Herpes_UL82_83"/>
    <property type="match status" value="1"/>
</dbReference>
<sequence length="543" mass="61741">MASRPPRFPDLVTDLGPTSGHLVKLIFNANKEHLNPHTTYIADTHLNVTVNQPSIIMATQFTPESQPCQRYDTNLQIKHTAFEPRSLEPLVVHVHNPTDRPIPTTTEPLSMYVYALPLDPVTPPELILRQGESHKRRTTVADAVVQQIDDKKWHTRLTASRLVWSRNQSRYTANSVYHTTSFIFNSQQMPLGSMNTASELVCSIPHTHVTNIRKISKDEVKVYLECLQEDTPETKCFVHLAWENGNHDIVMNRNPKPYLRAHDRNGFTILCPQTLHLKPGKTSHLMFDVCFESDKYVAIICPRTIPGISMSCNPLLPLQNLFMEIKAVHESLYIEQYEELGWLYFFDRKMILTKGTAAEPTQARLVDQHRLMAKLEYHHVYGDQADDESGSSASDSDMEVFRHPPSGSSARRPSQPPSSSSRKPSSSAAASSTMTTRSKHRVTKAETSDESEEDDDDRETLVFSWPNWQCGIKSTSLVPIVASAHGDRLPYQDFPWGEGDDYRTFSGIEIDLQPYQTQRRRRHTRLEAIPESCTVSVTKKHRS</sequence>
<dbReference type="GO" id="GO:0019033">
    <property type="term" value="C:viral tegument"/>
    <property type="evidence" value="ECO:0007669"/>
    <property type="project" value="UniProtKB-SubCell"/>
</dbReference>
<name>A0A0K1H096_9BETA</name>
<evidence type="ECO:0000256" key="2">
    <source>
        <dbReference type="ARBA" id="ARBA00022553"/>
    </source>
</evidence>
<proteinExistence type="predicted"/>
<evidence type="ECO:0000256" key="3">
    <source>
        <dbReference type="ARBA" id="ARBA00022580"/>
    </source>
</evidence>
<evidence type="ECO:0000313" key="7">
    <source>
        <dbReference type="Proteomes" id="UP000118435"/>
    </source>
</evidence>
<accession>A0A0K1H096</accession>
<feature type="compositionally biased region" description="Low complexity" evidence="5">
    <location>
        <begin position="403"/>
        <end position="432"/>
    </location>
</feature>
<comment type="subcellular location">
    <subcellularLocation>
        <location evidence="1">Virion tegument</location>
    </subcellularLocation>
</comment>
<gene>
    <name evidence="6" type="primary">CyUL83b</name>
</gene>
<evidence type="ECO:0000256" key="4">
    <source>
        <dbReference type="ARBA" id="ARBA00022844"/>
    </source>
</evidence>
<evidence type="ECO:0000256" key="5">
    <source>
        <dbReference type="SAM" id="MobiDB-lite"/>
    </source>
</evidence>
<keyword evidence="2" id="KW-0597">Phosphoprotein</keyword>
<dbReference type="EMBL" id="KP796148">
    <property type="protein sequence ID" value="AKT72669.1"/>
    <property type="molecule type" value="Genomic_DNA"/>
</dbReference>
<organism evidence="6 7">
    <name type="scientific">Cynomolgus macaque cytomegalovirus strain Mauritius</name>
    <dbReference type="NCBI Taxonomy" id="1690255"/>
    <lineage>
        <taxon>Viruses</taxon>
        <taxon>Duplodnaviria</taxon>
        <taxon>Heunggongvirae</taxon>
        <taxon>Peploviricota</taxon>
        <taxon>Herviviricetes</taxon>
        <taxon>Herpesvirales</taxon>
        <taxon>Orthoherpesviridae</taxon>
        <taxon>Betaherpesvirinae</taxon>
        <taxon>Cytomegalovirus</taxon>
        <taxon>Cytomegalovirus macacinebeta3</taxon>
    </lineage>
</organism>